<dbReference type="AlphaFoldDB" id="A0A345DB49"/>
<evidence type="ECO:0000313" key="15">
    <source>
        <dbReference type="Proteomes" id="UP000252182"/>
    </source>
</evidence>
<feature type="binding site" evidence="13">
    <location>
        <position position="82"/>
    </location>
    <ligand>
        <name>Na(+)</name>
        <dbReference type="ChEBI" id="CHEBI:29101"/>
        <note>structural</note>
    </ligand>
</feature>
<evidence type="ECO:0000256" key="12">
    <source>
        <dbReference type="ARBA" id="ARBA00035585"/>
    </source>
</evidence>
<evidence type="ECO:0000256" key="7">
    <source>
        <dbReference type="ARBA" id="ARBA00023053"/>
    </source>
</evidence>
<keyword evidence="13" id="KW-0479">Metal-binding</keyword>
<name>A0A345DB49_9BURK</name>
<keyword evidence="6 13" id="KW-1133">Transmembrane helix</keyword>
<dbReference type="NCBIfam" id="TIGR00494">
    <property type="entry name" value="crcB"/>
    <property type="match status" value="1"/>
</dbReference>
<dbReference type="PANTHER" id="PTHR28259:SF1">
    <property type="entry name" value="FLUORIDE EXPORT PROTEIN 1-RELATED"/>
    <property type="match status" value="1"/>
</dbReference>
<comment type="similarity">
    <text evidence="11 13">Belongs to the fluoride channel Fluc/FEX (TC 1.A.43) family.</text>
</comment>
<evidence type="ECO:0000256" key="2">
    <source>
        <dbReference type="ARBA" id="ARBA00022448"/>
    </source>
</evidence>
<keyword evidence="3 13" id="KW-1003">Cell membrane</keyword>
<comment type="function">
    <text evidence="13">Fluoride-specific ion channel. Important for reducing fluoride concentration in the cell, thus reducing its toxicity.</text>
</comment>
<dbReference type="Proteomes" id="UP000252182">
    <property type="component" value="Chromosome"/>
</dbReference>
<keyword evidence="10 13" id="KW-0407">Ion channel</keyword>
<dbReference type="EMBL" id="CP031124">
    <property type="protein sequence ID" value="AXF85587.1"/>
    <property type="molecule type" value="Genomic_DNA"/>
</dbReference>
<feature type="transmembrane region" description="Helical" evidence="13">
    <location>
        <begin position="36"/>
        <end position="59"/>
    </location>
</feature>
<dbReference type="RefSeq" id="WP_192878961.1">
    <property type="nucleotide sequence ID" value="NZ_CP031124.1"/>
</dbReference>
<organism evidence="14 15">
    <name type="scientific">Ephemeroptericola cinctiostellae</name>
    <dbReference type="NCBI Taxonomy" id="2268024"/>
    <lineage>
        <taxon>Bacteria</taxon>
        <taxon>Pseudomonadati</taxon>
        <taxon>Pseudomonadota</taxon>
        <taxon>Betaproteobacteria</taxon>
        <taxon>Burkholderiales</taxon>
        <taxon>Burkholderiaceae</taxon>
        <taxon>Ephemeroptericola</taxon>
    </lineage>
</organism>
<evidence type="ECO:0000256" key="10">
    <source>
        <dbReference type="ARBA" id="ARBA00023303"/>
    </source>
</evidence>
<keyword evidence="7 13" id="KW-0915">Sodium</keyword>
<dbReference type="GO" id="GO:0062054">
    <property type="term" value="F:fluoride channel activity"/>
    <property type="evidence" value="ECO:0007669"/>
    <property type="project" value="UniProtKB-UniRule"/>
</dbReference>
<protein>
    <recommendedName>
        <fullName evidence="13">Fluoride-specific ion channel FluC</fullName>
    </recommendedName>
</protein>
<keyword evidence="4" id="KW-0997">Cell inner membrane</keyword>
<evidence type="ECO:0000256" key="9">
    <source>
        <dbReference type="ARBA" id="ARBA00023136"/>
    </source>
</evidence>
<dbReference type="GO" id="GO:0140114">
    <property type="term" value="P:cellular detoxification of fluoride"/>
    <property type="evidence" value="ECO:0007669"/>
    <property type="project" value="UniProtKB-UniRule"/>
</dbReference>
<evidence type="ECO:0000256" key="8">
    <source>
        <dbReference type="ARBA" id="ARBA00023065"/>
    </source>
</evidence>
<feature type="transmembrane region" description="Helical" evidence="13">
    <location>
        <begin position="6"/>
        <end position="24"/>
    </location>
</feature>
<keyword evidence="9 13" id="KW-0472">Membrane</keyword>
<evidence type="ECO:0000256" key="4">
    <source>
        <dbReference type="ARBA" id="ARBA00022519"/>
    </source>
</evidence>
<feature type="transmembrane region" description="Helical" evidence="13">
    <location>
        <begin position="101"/>
        <end position="122"/>
    </location>
</feature>
<dbReference type="HAMAP" id="MF_00454">
    <property type="entry name" value="FluC"/>
    <property type="match status" value="1"/>
</dbReference>
<feature type="transmembrane region" description="Helical" evidence="13">
    <location>
        <begin position="71"/>
        <end position="89"/>
    </location>
</feature>
<evidence type="ECO:0000313" key="14">
    <source>
        <dbReference type="EMBL" id="AXF85587.1"/>
    </source>
</evidence>
<keyword evidence="5 13" id="KW-0812">Transmembrane</keyword>
<reference evidence="15" key="1">
    <citation type="submission" date="2018-07" db="EMBL/GenBank/DDBJ databases">
        <authorList>
            <person name="Kim H."/>
        </authorList>
    </citation>
    <scope>NUCLEOTIDE SEQUENCE [LARGE SCALE GENOMIC DNA]</scope>
    <source>
        <strain evidence="15">F02</strain>
    </source>
</reference>
<keyword evidence="8 13" id="KW-0406">Ion transport</keyword>
<dbReference type="InterPro" id="IPR003691">
    <property type="entry name" value="FluC"/>
</dbReference>
<dbReference type="Pfam" id="PF02537">
    <property type="entry name" value="CRCB"/>
    <property type="match status" value="1"/>
</dbReference>
<dbReference type="PANTHER" id="PTHR28259">
    <property type="entry name" value="FLUORIDE EXPORT PROTEIN 1-RELATED"/>
    <property type="match status" value="1"/>
</dbReference>
<comment type="catalytic activity">
    <reaction evidence="12">
        <text>fluoride(in) = fluoride(out)</text>
        <dbReference type="Rhea" id="RHEA:76159"/>
        <dbReference type="ChEBI" id="CHEBI:17051"/>
    </reaction>
    <physiologicalReaction direction="left-to-right" evidence="12">
        <dbReference type="Rhea" id="RHEA:76160"/>
    </physiologicalReaction>
</comment>
<evidence type="ECO:0000256" key="6">
    <source>
        <dbReference type="ARBA" id="ARBA00022989"/>
    </source>
</evidence>
<keyword evidence="2 13" id="KW-0813">Transport</keyword>
<evidence type="ECO:0000256" key="11">
    <source>
        <dbReference type="ARBA" id="ARBA00035120"/>
    </source>
</evidence>
<evidence type="ECO:0000256" key="5">
    <source>
        <dbReference type="ARBA" id="ARBA00022692"/>
    </source>
</evidence>
<comment type="subcellular location">
    <subcellularLocation>
        <location evidence="1 13">Cell membrane</location>
        <topology evidence="1 13">Multi-pass membrane protein</topology>
    </subcellularLocation>
</comment>
<evidence type="ECO:0000256" key="3">
    <source>
        <dbReference type="ARBA" id="ARBA00022475"/>
    </source>
</evidence>
<evidence type="ECO:0000256" key="1">
    <source>
        <dbReference type="ARBA" id="ARBA00004651"/>
    </source>
</evidence>
<dbReference type="GO" id="GO:0046872">
    <property type="term" value="F:metal ion binding"/>
    <property type="evidence" value="ECO:0007669"/>
    <property type="project" value="UniProtKB-KW"/>
</dbReference>
<evidence type="ECO:0000256" key="13">
    <source>
        <dbReference type="HAMAP-Rule" id="MF_00454"/>
    </source>
</evidence>
<dbReference type="KEGG" id="hyf:DTO96_101318"/>
<sequence>MNNWFSIFMVAIGGATGAVSRYSASKWMLRHTPDWTFPIATFTINVIGCLLIGILAGVGERFSWLTSDLRLLLITGVLGGFTTFSAFGLETFALLRRGEHWMAMGYVGLSVMVGLLLLWLGFVATTTLGNPN</sequence>
<keyword evidence="15" id="KW-1185">Reference proteome</keyword>
<accession>A0A345DB49</accession>
<comment type="activity regulation">
    <text evidence="13">Na(+) is not transported, but it plays an essential structural role and its presence is essential for fluoride channel function.</text>
</comment>
<dbReference type="GO" id="GO:0005886">
    <property type="term" value="C:plasma membrane"/>
    <property type="evidence" value="ECO:0007669"/>
    <property type="project" value="UniProtKB-SubCell"/>
</dbReference>
<proteinExistence type="inferred from homology"/>
<gene>
    <name evidence="13 14" type="primary">crcB</name>
    <name evidence="13" type="synonym">fluC</name>
    <name evidence="14" type="ORF">DTO96_101318</name>
</gene>
<feature type="binding site" evidence="13">
    <location>
        <position position="79"/>
    </location>
    <ligand>
        <name>Na(+)</name>
        <dbReference type="ChEBI" id="CHEBI:29101"/>
        <note>structural</note>
    </ligand>
</feature>